<keyword evidence="9" id="KW-0808">Transferase</keyword>
<comment type="subcellular location">
    <subcellularLocation>
        <location evidence="1">Cell membrane</location>
        <topology evidence="1">Multi-pass membrane protein</topology>
    </subcellularLocation>
</comment>
<evidence type="ECO:0000259" key="8">
    <source>
        <dbReference type="Pfam" id="PF01757"/>
    </source>
</evidence>
<evidence type="ECO:0000256" key="7">
    <source>
        <dbReference type="SAM" id="Phobius"/>
    </source>
</evidence>
<dbReference type="Proteomes" id="UP000500741">
    <property type="component" value="Chromosome"/>
</dbReference>
<sequence length="340" mass="39781">MKRIEWIDIAKGQTIFLVVLVHVLEGIYKTNLFPNLDWGLQWTMSGIFLIIMPIFLALSGYLYKASFDRTHFALQIKNKAWNLLWPSVLFSFIYVILQNFGGGSVHEGHQWSALLKMGWEPIGYLWFLETLFLIWLLISVLFRLKVPLVGQTLIYIGMLLLGWQIRGPLILTDVCVWILFFFLGYLIRKFSDQMLQPGIVVISMILVLFTWYIQTQQPGEWYDANGPTPLIMIGKLASVLVAFKFFQLIKLNKTKKYWLAAGENSLIIYLVHAPLASILRIIFLKLGVDNFYLLMVIVLFLTWEISRLIGRASLKYQFLKMIFYPTRWWSETGKFWLRSR</sequence>
<name>A0A6G8AZV1_9LACO</name>
<feature type="transmembrane region" description="Helical" evidence="7">
    <location>
        <begin position="266"/>
        <end position="284"/>
    </location>
</feature>
<keyword evidence="5 7" id="KW-1133">Transmembrane helix</keyword>
<comment type="similarity">
    <text evidence="2">Belongs to the acyltransferase 3 family.</text>
</comment>
<feature type="transmembrane region" description="Helical" evidence="7">
    <location>
        <begin position="169"/>
        <end position="187"/>
    </location>
</feature>
<feature type="transmembrane region" description="Helical" evidence="7">
    <location>
        <begin position="40"/>
        <end position="63"/>
    </location>
</feature>
<dbReference type="GO" id="GO:0009246">
    <property type="term" value="P:enterobacterial common antigen biosynthetic process"/>
    <property type="evidence" value="ECO:0007669"/>
    <property type="project" value="TreeGrafter"/>
</dbReference>
<dbReference type="GO" id="GO:0005886">
    <property type="term" value="C:plasma membrane"/>
    <property type="evidence" value="ECO:0007669"/>
    <property type="project" value="UniProtKB-SubCell"/>
</dbReference>
<evidence type="ECO:0000256" key="6">
    <source>
        <dbReference type="ARBA" id="ARBA00023136"/>
    </source>
</evidence>
<dbReference type="RefSeq" id="WP_166009981.1">
    <property type="nucleotide sequence ID" value="NZ_CP049888.1"/>
</dbReference>
<dbReference type="AlphaFoldDB" id="A0A6G8AZV1"/>
<feature type="domain" description="Acyltransferase 3" evidence="8">
    <location>
        <begin position="5"/>
        <end position="302"/>
    </location>
</feature>
<feature type="transmembrane region" description="Helical" evidence="7">
    <location>
        <begin position="146"/>
        <end position="163"/>
    </location>
</feature>
<dbReference type="PANTHER" id="PTHR40074">
    <property type="entry name" value="O-ACETYLTRANSFERASE WECH"/>
    <property type="match status" value="1"/>
</dbReference>
<keyword evidence="3" id="KW-1003">Cell membrane</keyword>
<keyword evidence="6 7" id="KW-0472">Membrane</keyword>
<feature type="transmembrane region" description="Helical" evidence="7">
    <location>
        <begin position="226"/>
        <end position="246"/>
    </location>
</feature>
<gene>
    <name evidence="9" type="ORF">G7084_03170</name>
</gene>
<organism evidence="9 10">
    <name type="scientific">Weissella coleopterorum</name>
    <dbReference type="NCBI Taxonomy" id="2714949"/>
    <lineage>
        <taxon>Bacteria</taxon>
        <taxon>Bacillati</taxon>
        <taxon>Bacillota</taxon>
        <taxon>Bacilli</taxon>
        <taxon>Lactobacillales</taxon>
        <taxon>Lactobacillaceae</taxon>
        <taxon>Weissella</taxon>
    </lineage>
</organism>
<feature type="transmembrane region" description="Helical" evidence="7">
    <location>
        <begin position="121"/>
        <end position="141"/>
    </location>
</feature>
<evidence type="ECO:0000313" key="9">
    <source>
        <dbReference type="EMBL" id="QIL50403.1"/>
    </source>
</evidence>
<keyword evidence="4 7" id="KW-0812">Transmembrane</keyword>
<evidence type="ECO:0000256" key="5">
    <source>
        <dbReference type="ARBA" id="ARBA00022989"/>
    </source>
</evidence>
<evidence type="ECO:0000256" key="2">
    <source>
        <dbReference type="ARBA" id="ARBA00007400"/>
    </source>
</evidence>
<proteinExistence type="inferred from homology"/>
<dbReference type="GO" id="GO:0016413">
    <property type="term" value="F:O-acetyltransferase activity"/>
    <property type="evidence" value="ECO:0007669"/>
    <property type="project" value="TreeGrafter"/>
</dbReference>
<dbReference type="InterPro" id="IPR002656">
    <property type="entry name" value="Acyl_transf_3_dom"/>
</dbReference>
<keyword evidence="10" id="KW-1185">Reference proteome</keyword>
<evidence type="ECO:0000256" key="3">
    <source>
        <dbReference type="ARBA" id="ARBA00022475"/>
    </source>
</evidence>
<accession>A0A6G8AZV1</accession>
<dbReference type="Pfam" id="PF01757">
    <property type="entry name" value="Acyl_transf_3"/>
    <property type="match status" value="1"/>
</dbReference>
<dbReference type="EMBL" id="CP049888">
    <property type="protein sequence ID" value="QIL50403.1"/>
    <property type="molecule type" value="Genomic_DNA"/>
</dbReference>
<feature type="transmembrane region" description="Helical" evidence="7">
    <location>
        <begin position="290"/>
        <end position="310"/>
    </location>
</feature>
<keyword evidence="9" id="KW-0012">Acyltransferase</keyword>
<protein>
    <submittedName>
        <fullName evidence="9">Acyltransferase</fullName>
    </submittedName>
</protein>
<evidence type="ECO:0000256" key="1">
    <source>
        <dbReference type="ARBA" id="ARBA00004651"/>
    </source>
</evidence>
<feature type="transmembrane region" description="Helical" evidence="7">
    <location>
        <begin position="83"/>
        <end position="101"/>
    </location>
</feature>
<evidence type="ECO:0000313" key="10">
    <source>
        <dbReference type="Proteomes" id="UP000500741"/>
    </source>
</evidence>
<feature type="transmembrane region" description="Helical" evidence="7">
    <location>
        <begin position="194"/>
        <end position="214"/>
    </location>
</feature>
<reference evidence="9 10" key="1">
    <citation type="submission" date="2020-03" db="EMBL/GenBank/DDBJ databases">
        <title>Weissella sp. nov., isolated from Cybister lewisianus.</title>
        <authorList>
            <person name="Hyun D.-W."/>
            <person name="Bae J.-W."/>
        </authorList>
    </citation>
    <scope>NUCLEOTIDE SEQUENCE [LARGE SCALE GENOMIC DNA]</scope>
    <source>
        <strain evidence="9 10">HDW19</strain>
    </source>
</reference>
<evidence type="ECO:0000256" key="4">
    <source>
        <dbReference type="ARBA" id="ARBA00022692"/>
    </source>
</evidence>
<dbReference type="KEGG" id="wco:G7084_03170"/>
<feature type="transmembrane region" description="Helical" evidence="7">
    <location>
        <begin position="12"/>
        <end position="28"/>
    </location>
</feature>
<dbReference type="PANTHER" id="PTHR40074:SF2">
    <property type="entry name" value="O-ACETYLTRANSFERASE WECH"/>
    <property type="match status" value="1"/>
</dbReference>